<protein>
    <submittedName>
        <fullName evidence="1">Uncharacterized protein</fullName>
    </submittedName>
</protein>
<accession>U4L455</accession>
<evidence type="ECO:0000313" key="2">
    <source>
        <dbReference type="Proteomes" id="UP000018144"/>
    </source>
</evidence>
<keyword evidence="2" id="KW-1185">Reference proteome</keyword>
<name>U4L455_PYROM</name>
<dbReference type="AlphaFoldDB" id="U4L455"/>
<dbReference type="EMBL" id="HF935218">
    <property type="protein sequence ID" value="CCX04840.1"/>
    <property type="molecule type" value="Genomic_DNA"/>
</dbReference>
<reference evidence="1 2" key="1">
    <citation type="journal article" date="2013" name="PLoS Genet.">
        <title>The genome and development-dependent transcriptomes of Pyronema confluens: a window into fungal evolution.</title>
        <authorList>
            <person name="Traeger S."/>
            <person name="Altegoer F."/>
            <person name="Freitag M."/>
            <person name="Gabaldon T."/>
            <person name="Kempken F."/>
            <person name="Kumar A."/>
            <person name="Marcet-Houben M."/>
            <person name="Poggeler S."/>
            <person name="Stajich J.E."/>
            <person name="Nowrousian M."/>
        </authorList>
    </citation>
    <scope>NUCLEOTIDE SEQUENCE [LARGE SCALE GENOMIC DNA]</scope>
    <source>
        <strain evidence="2">CBS 100304</strain>
        <tissue evidence="1">Vegetative mycelium</tissue>
    </source>
</reference>
<sequence>MGWKGSMTHIEGFEQKQRVLPENEKTATEEKLENEIQRYGRILLLRTIATPKMEWLFRPD</sequence>
<evidence type="ECO:0000313" key="1">
    <source>
        <dbReference type="EMBL" id="CCX04840.1"/>
    </source>
</evidence>
<dbReference type="Proteomes" id="UP000018144">
    <property type="component" value="Unassembled WGS sequence"/>
</dbReference>
<proteinExistence type="predicted"/>
<organism evidence="1 2">
    <name type="scientific">Pyronema omphalodes (strain CBS 100304)</name>
    <name type="common">Pyronema confluens</name>
    <dbReference type="NCBI Taxonomy" id="1076935"/>
    <lineage>
        <taxon>Eukaryota</taxon>
        <taxon>Fungi</taxon>
        <taxon>Dikarya</taxon>
        <taxon>Ascomycota</taxon>
        <taxon>Pezizomycotina</taxon>
        <taxon>Pezizomycetes</taxon>
        <taxon>Pezizales</taxon>
        <taxon>Pyronemataceae</taxon>
        <taxon>Pyronema</taxon>
    </lineage>
</organism>
<gene>
    <name evidence="1" type="ORF">PCON_03822</name>
</gene>